<evidence type="ECO:0000313" key="1">
    <source>
        <dbReference type="EMBL" id="AOJ09998.1"/>
    </source>
</evidence>
<protein>
    <submittedName>
        <fullName evidence="1">Uncharacterized protein</fullName>
    </submittedName>
</protein>
<dbReference type="EMBL" id="CP013389">
    <property type="protein sequence ID" value="AOJ09998.1"/>
    <property type="molecule type" value="Genomic_DNA"/>
</dbReference>
<proteinExistence type="predicted"/>
<name>A0A1B4G295_9BURK</name>
<accession>A0A1B4G295</accession>
<dbReference type="AlphaFoldDB" id="A0A1B4G295"/>
<evidence type="ECO:0000313" key="2">
    <source>
        <dbReference type="Proteomes" id="UP000067711"/>
    </source>
</evidence>
<gene>
    <name evidence="1" type="ORF">WS71_22360</name>
</gene>
<sequence length="65" mass="7182">MERIAVSASYEAVQHGRPVVGRVEFVARVSDANRGYDLATRAQRAVARRLRVRLADVKILGVMSS</sequence>
<reference evidence="1 2" key="1">
    <citation type="submission" date="2015-12" db="EMBL/GenBank/DDBJ databases">
        <title>Diversity of Burkholderia near neighbor genomes.</title>
        <authorList>
            <person name="Sahl J."/>
            <person name="Wagner D."/>
            <person name="Keim P."/>
        </authorList>
    </citation>
    <scope>NUCLEOTIDE SEQUENCE [LARGE SCALE GENOMIC DNA]</scope>
    <source>
        <strain evidence="1 2">BDU8</strain>
    </source>
</reference>
<dbReference type="Proteomes" id="UP000067711">
    <property type="component" value="Chromosome 1"/>
</dbReference>
<organism evidence="1 2">
    <name type="scientific">Burkholderia mayonis</name>
    <dbReference type="NCBI Taxonomy" id="1385591"/>
    <lineage>
        <taxon>Bacteria</taxon>
        <taxon>Pseudomonadati</taxon>
        <taxon>Pseudomonadota</taxon>
        <taxon>Betaproteobacteria</taxon>
        <taxon>Burkholderiales</taxon>
        <taxon>Burkholderiaceae</taxon>
        <taxon>Burkholderia</taxon>
        <taxon>pseudomallei group</taxon>
    </lineage>
</organism>